<keyword evidence="5" id="KW-0813">Transport</keyword>
<dbReference type="GO" id="GO:0043953">
    <property type="term" value="P:protein transport by the Tat complex"/>
    <property type="evidence" value="ECO:0007669"/>
    <property type="project" value="UniProtKB-UniRule"/>
</dbReference>
<keyword evidence="5" id="KW-0653">Protein transport</keyword>
<comment type="function">
    <text evidence="5">Part of the twin-arginine translocation (Tat) system that transports large folded proteins containing a characteristic twin-arginine motif in their signal peptide across membranes.</text>
</comment>
<dbReference type="eggNOG" id="COG0805">
    <property type="taxonomic scope" value="Bacteria"/>
</dbReference>
<accession>D1CCN1</accession>
<evidence type="ECO:0000256" key="1">
    <source>
        <dbReference type="ARBA" id="ARBA00004141"/>
    </source>
</evidence>
<proteinExistence type="inferred from homology"/>
<evidence type="ECO:0000256" key="3">
    <source>
        <dbReference type="ARBA" id="ARBA00022989"/>
    </source>
</evidence>
<evidence type="ECO:0000256" key="2">
    <source>
        <dbReference type="ARBA" id="ARBA00022692"/>
    </source>
</evidence>
<dbReference type="GO" id="GO:0033281">
    <property type="term" value="C:TAT protein transport complex"/>
    <property type="evidence" value="ECO:0007669"/>
    <property type="project" value="UniProtKB-UniRule"/>
</dbReference>
<dbReference type="RefSeq" id="WP_012875580.1">
    <property type="nucleotide sequence ID" value="NC_013525.1"/>
</dbReference>
<dbReference type="HOGENOM" id="CLU_031942_3_0_0"/>
<gene>
    <name evidence="5" type="primary">tatC</name>
    <name evidence="7" type="ordered locus">Tter_1640</name>
</gene>
<sequence length="249" mass="27852">MKTDQDMYIPDNQGEGEEYEGPEMTLTEHLAELRSRLIRAGLGVVVGMAISFLFVQHIVQALLELIKPHTPLATGITEKFTTYMKVAFIGGIAIAMPLIVYQLIAFISPGLTKRERRFVLRALPFVTLLFVTGVIFGYFIVLPTALRFLLGFGSEDIATMPRFADYIGFVSNLLLWVGLSFETPVIVYVLIKANIVSVQKLTKLRKYAFVVILIAAAIITPTPDPMNMMIVATPMYLLYELGILMGRIW</sequence>
<keyword evidence="5" id="KW-1003">Cell membrane</keyword>
<protein>
    <recommendedName>
        <fullName evidence="5">Sec-independent protein translocase protein TatC</fullName>
    </recommendedName>
</protein>
<dbReference type="GO" id="GO:0009977">
    <property type="term" value="F:proton motive force dependent protein transmembrane transporter activity"/>
    <property type="evidence" value="ECO:0007669"/>
    <property type="project" value="TreeGrafter"/>
</dbReference>
<dbReference type="STRING" id="525904.Tter_1640"/>
<evidence type="ECO:0000256" key="4">
    <source>
        <dbReference type="ARBA" id="ARBA00023136"/>
    </source>
</evidence>
<organism evidence="7 8">
    <name type="scientific">Thermobaculum terrenum (strain ATCC BAA-798 / CCMEE 7001 / YNP1)</name>
    <dbReference type="NCBI Taxonomy" id="525904"/>
    <lineage>
        <taxon>Bacteria</taxon>
        <taxon>Bacillati</taxon>
        <taxon>Chloroflexota</taxon>
        <taxon>Chloroflexia</taxon>
        <taxon>Candidatus Thermobaculales</taxon>
        <taxon>Candidatus Thermobaculaceae</taxon>
        <taxon>Thermobaculum</taxon>
    </lineage>
</organism>
<dbReference type="NCBIfam" id="TIGR00945">
    <property type="entry name" value="tatC"/>
    <property type="match status" value="1"/>
</dbReference>
<feature type="region of interest" description="Disordered" evidence="6">
    <location>
        <begin position="1"/>
        <end position="20"/>
    </location>
</feature>
<evidence type="ECO:0000313" key="7">
    <source>
        <dbReference type="EMBL" id="ACZ42546.1"/>
    </source>
</evidence>
<dbReference type="PANTHER" id="PTHR30371:SF0">
    <property type="entry name" value="SEC-INDEPENDENT PROTEIN TRANSLOCASE PROTEIN TATC, CHLOROPLASTIC-RELATED"/>
    <property type="match status" value="1"/>
</dbReference>
<dbReference type="PANTHER" id="PTHR30371">
    <property type="entry name" value="SEC-INDEPENDENT PROTEIN TRANSLOCASE PROTEIN TATC"/>
    <property type="match status" value="1"/>
</dbReference>
<keyword evidence="8" id="KW-1185">Reference proteome</keyword>
<keyword evidence="3 5" id="KW-1133">Transmembrane helix</keyword>
<feature type="transmembrane region" description="Helical" evidence="5">
    <location>
        <begin position="118"/>
        <end position="146"/>
    </location>
</feature>
<comment type="subcellular location">
    <subcellularLocation>
        <location evidence="5">Cell membrane</location>
        <topology evidence="5">Multi-pass membrane protein</topology>
    </subcellularLocation>
    <subcellularLocation>
        <location evidence="1">Membrane</location>
        <topology evidence="1">Multi-pass membrane protein</topology>
    </subcellularLocation>
</comment>
<dbReference type="AlphaFoldDB" id="D1CCN1"/>
<dbReference type="Pfam" id="PF00902">
    <property type="entry name" value="TatC"/>
    <property type="match status" value="1"/>
</dbReference>
<dbReference type="HAMAP" id="MF_00902">
    <property type="entry name" value="TatC"/>
    <property type="match status" value="1"/>
</dbReference>
<keyword evidence="4 5" id="KW-0472">Membrane</keyword>
<reference evidence="8" key="1">
    <citation type="journal article" date="2010" name="Stand. Genomic Sci.">
        <title>Complete genome sequence of 'Thermobaculum terrenum' type strain (YNP1).</title>
        <authorList>
            <person name="Kiss H."/>
            <person name="Cleland D."/>
            <person name="Lapidus A."/>
            <person name="Lucas S."/>
            <person name="Glavina Del Rio T."/>
            <person name="Nolan M."/>
            <person name="Tice H."/>
            <person name="Han C."/>
            <person name="Goodwin L."/>
            <person name="Pitluck S."/>
            <person name="Liolios K."/>
            <person name="Ivanova N."/>
            <person name="Mavromatis K."/>
            <person name="Ovchinnikova G."/>
            <person name="Pati A."/>
            <person name="Chen A."/>
            <person name="Palaniappan K."/>
            <person name="Land M."/>
            <person name="Hauser L."/>
            <person name="Chang Y."/>
            <person name="Jeffries C."/>
            <person name="Lu M."/>
            <person name="Brettin T."/>
            <person name="Detter J."/>
            <person name="Goker M."/>
            <person name="Tindall B."/>
            <person name="Beck B."/>
            <person name="McDermott T."/>
            <person name="Woyke T."/>
            <person name="Bristow J."/>
            <person name="Eisen J."/>
            <person name="Markowitz V."/>
            <person name="Hugenholtz P."/>
            <person name="Kyrpides N."/>
            <person name="Klenk H."/>
            <person name="Cheng J."/>
        </authorList>
    </citation>
    <scope>NUCLEOTIDE SEQUENCE [LARGE SCALE GENOMIC DNA]</scope>
    <source>
        <strain evidence="8">ATCC BAA-798 / YNP1</strain>
    </source>
</reference>
<evidence type="ECO:0000256" key="5">
    <source>
        <dbReference type="HAMAP-Rule" id="MF_00902"/>
    </source>
</evidence>
<feature type="transmembrane region" description="Helical" evidence="5">
    <location>
        <begin position="203"/>
        <end position="220"/>
    </location>
</feature>
<keyword evidence="5" id="KW-0811">Translocation</keyword>
<evidence type="ECO:0000313" key="8">
    <source>
        <dbReference type="Proteomes" id="UP000000323"/>
    </source>
</evidence>
<comment type="subunit">
    <text evidence="5">Forms a complex with TatA.</text>
</comment>
<feature type="transmembrane region" description="Helical" evidence="5">
    <location>
        <begin position="40"/>
        <end position="63"/>
    </location>
</feature>
<comment type="similarity">
    <text evidence="5">Belongs to the TatC family.</text>
</comment>
<dbReference type="EMBL" id="CP001825">
    <property type="protein sequence ID" value="ACZ42546.1"/>
    <property type="molecule type" value="Genomic_DNA"/>
</dbReference>
<keyword evidence="2 5" id="KW-0812">Transmembrane</keyword>
<evidence type="ECO:0000256" key="6">
    <source>
        <dbReference type="SAM" id="MobiDB-lite"/>
    </source>
</evidence>
<feature type="transmembrane region" description="Helical" evidence="5">
    <location>
        <begin position="83"/>
        <end position="106"/>
    </location>
</feature>
<feature type="transmembrane region" description="Helical" evidence="5">
    <location>
        <begin position="226"/>
        <end position="246"/>
    </location>
</feature>
<dbReference type="KEGG" id="ttr:Tter_1640"/>
<dbReference type="InterPro" id="IPR002033">
    <property type="entry name" value="TatC"/>
</dbReference>
<dbReference type="GO" id="GO:0065002">
    <property type="term" value="P:intracellular protein transmembrane transport"/>
    <property type="evidence" value="ECO:0007669"/>
    <property type="project" value="TreeGrafter"/>
</dbReference>
<feature type="transmembrane region" description="Helical" evidence="5">
    <location>
        <begin position="166"/>
        <end position="191"/>
    </location>
</feature>
<dbReference type="Proteomes" id="UP000000323">
    <property type="component" value="Chromosome 1"/>
</dbReference>
<dbReference type="PRINTS" id="PR01840">
    <property type="entry name" value="TATCFAMILY"/>
</dbReference>
<name>D1CCN1_THET1</name>